<dbReference type="EMBL" id="MH460460">
    <property type="protein sequence ID" value="AXG66584.1"/>
    <property type="molecule type" value="Genomic_DNA"/>
</dbReference>
<evidence type="ECO:0000256" key="1">
    <source>
        <dbReference type="SAM" id="Coils"/>
    </source>
</evidence>
<accession>A0A384ZWH4</accession>
<proteinExistence type="predicted"/>
<sequence length="155" mass="17078">MIVEIDLSVEQQSTSASSKYKFDGKSILVSPLVKTMFEAYLKARTESNKAFNALKTKKERYAKMAAQIKAAKTPDGKQSLKTRRAKLKAEIQEDNKKLAHLKSEVSAARKVAGLSYSVINKPGKPTARVGKLGKLVAFKFVSQEKFDAAKAVKVK</sequence>
<feature type="coiled-coil region" evidence="1">
    <location>
        <begin position="77"/>
        <end position="111"/>
    </location>
</feature>
<evidence type="ECO:0000313" key="2">
    <source>
        <dbReference type="EMBL" id="AXG66584.1"/>
    </source>
</evidence>
<protein>
    <submittedName>
        <fullName evidence="2">Uncharacterized protein</fullName>
    </submittedName>
</protein>
<evidence type="ECO:0000313" key="3">
    <source>
        <dbReference type="Proteomes" id="UP000263742"/>
    </source>
</evidence>
<organism evidence="2 3">
    <name type="scientific">Dickeya phage vB_DsoM_JA13</name>
    <dbReference type="NCBI Taxonomy" id="2283030"/>
    <lineage>
        <taxon>Viruses</taxon>
        <taxon>Duplodnaviria</taxon>
        <taxon>Heunggongvirae</taxon>
        <taxon>Uroviricota</taxon>
        <taxon>Caudoviricetes</taxon>
        <taxon>Salmondvirus</taxon>
        <taxon>Salmondvirus JA11</taxon>
    </lineage>
</organism>
<keyword evidence="1" id="KW-0175">Coiled coil</keyword>
<gene>
    <name evidence="2" type="ORF">JA13_181</name>
</gene>
<dbReference type="Proteomes" id="UP000263742">
    <property type="component" value="Segment"/>
</dbReference>
<name>A0A384ZWH4_9CAUD</name>
<reference evidence="2 3" key="1">
    <citation type="journal article" date="2018" name="Front. Microbiol.">
        <title>Jumbo Bacteriophages Are Represented Within an Increasing Diversity of Environmental Viruses Infecting the Emerging Phytopathogen, Dickeya solani.</title>
        <authorList>
            <person name="Day A.W."/>
            <person name="Ahn J."/>
            <person name="Salmond G.P.C."/>
        </authorList>
    </citation>
    <scope>NUCLEOTIDE SEQUENCE [LARGE SCALE GENOMIC DNA]</scope>
</reference>